<keyword evidence="9" id="KW-1185">Reference proteome</keyword>
<feature type="region of interest" description="Disordered" evidence="6">
    <location>
        <begin position="576"/>
        <end position="617"/>
    </location>
</feature>
<dbReference type="PROSITE" id="PS51903">
    <property type="entry name" value="CLP_R"/>
    <property type="match status" value="1"/>
</dbReference>
<dbReference type="AlphaFoldDB" id="A0A811R6W2"/>
<dbReference type="InterPro" id="IPR004176">
    <property type="entry name" value="Clp_R_N"/>
</dbReference>
<dbReference type="InterPro" id="IPR036628">
    <property type="entry name" value="Clp_N_dom_sf"/>
</dbReference>
<evidence type="ECO:0000313" key="9">
    <source>
        <dbReference type="Proteomes" id="UP000604825"/>
    </source>
</evidence>
<dbReference type="Gene3D" id="3.40.50.300">
    <property type="entry name" value="P-loop containing nucleotide triphosphate hydrolases"/>
    <property type="match status" value="1"/>
</dbReference>
<feature type="compositionally biased region" description="Low complexity" evidence="6">
    <location>
        <begin position="188"/>
        <end position="202"/>
    </location>
</feature>
<feature type="domain" description="Clp R" evidence="7">
    <location>
        <begin position="8"/>
        <end position="181"/>
    </location>
</feature>
<dbReference type="Pfam" id="PF07724">
    <property type="entry name" value="AAA_2"/>
    <property type="match status" value="1"/>
</dbReference>
<dbReference type="SUPFAM" id="SSF81923">
    <property type="entry name" value="Double Clp-N motif"/>
    <property type="match status" value="1"/>
</dbReference>
<comment type="caution">
    <text evidence="8">The sequence shown here is derived from an EMBL/GenBank/DDBJ whole genome shotgun (WGS) entry which is preliminary data.</text>
</comment>
<evidence type="ECO:0000256" key="5">
    <source>
        <dbReference type="PROSITE-ProRule" id="PRU01251"/>
    </source>
</evidence>
<evidence type="ECO:0000256" key="3">
    <source>
        <dbReference type="ARBA" id="ARBA00023015"/>
    </source>
</evidence>
<keyword evidence="2 5" id="KW-0677">Repeat</keyword>
<dbReference type="InterPro" id="IPR051650">
    <property type="entry name" value="SL_signaling_regulator"/>
</dbReference>
<dbReference type="Proteomes" id="UP000604825">
    <property type="component" value="Unassembled WGS sequence"/>
</dbReference>
<keyword evidence="4" id="KW-0804">Transcription</keyword>
<feature type="compositionally biased region" description="Basic and acidic residues" evidence="6">
    <location>
        <begin position="484"/>
        <end position="496"/>
    </location>
</feature>
<sequence>MRADLSTIQQTLTPEAAAALARAIDEAARRRHGQTTPLHVAAALLAAPAGLLRQACARAAAAGAGPGAGGGAGGAHPLQCRALELCFSVALDRLPAAASAAAAHAAGPPVSNALVAALKRAQAQQRRGCPEAAQQPLLAVKVELEQLVLSILDDPSVSRVMREASFSSSAVKTTIEQSLASPSPPPSAAAVSTPTVAATTPLAPSPSPLPRVGPANAYINPRLAAVAGGGRDNAYINPRLAAVAGGGGDDARKVLDVMLKPARRNPVLVGDAGPDAVLKEAVRRIPTAGSPALAGAKVLPLEADLAKLAGDKAAMAARIGGLGAVVQRLLADHGAVVLDLGDLKWLVDGPAAAASDGGKAVVSEMARLLRRFGSGKVWAVGTAACATYLRCKVYHPTMEAEWDLQAVPIARSAPLAGAALRPGGTGILGNSVGMLSPTLRPMPLTPTALRWPPGAGSDHPLMAKPAMCLFCKGSYDRELAKLAAEQKEKPASRPEAVKPGLPHWMQPSSDQPQTKEQELKQKEAAEELEKKWRETCAHTHGNRAGAPALSLPLAALAPRPPVEPKLQLARGGVPTLKMNTNWEKPEGTPTSELRRSPPGSPVKTDLVLGPLDPGATVEKDQKENYTEGLTAMQKAKIAGISDIESFKRLLKVLTEKVSWQSDAASAIAAVVIQCRTGSGKRRNIGTRGDIWLLFVGPDQAGKRKMVNALSEQMVNAQPVVINFGGDPRFGKDGNAGFWGKTSLDRVTEAVRQNPCSVIVLEGIDQVDAVVRGKIKRAMETGRLPDSRGREVSLGNVIFVLTTDWLPEELRRPKFETLLQDEGRMFEVASSNWQLELSIGDKLVKHRADWLCDDARPAKVAKELSGGHGLSLDLNLAVGALDDTEGSRNSSDLSVEQDQEKGHLAVKCSTPAPDCDLLNLVDDAIVFRPVDFAPFRKTVTDCISAKFDSVIRSSNSFRIDEDAVDRMAGSIWLTDEKLEDWAEKVLMPSIERLWRNVKHYNGRAVVRLAAVTDKALPRWGGGREGLPATVPITIDGM</sequence>
<dbReference type="EMBL" id="CAJGYO010000013">
    <property type="protein sequence ID" value="CAD6265759.1"/>
    <property type="molecule type" value="Genomic_DNA"/>
</dbReference>
<evidence type="ECO:0000313" key="8">
    <source>
        <dbReference type="EMBL" id="CAD6265759.1"/>
    </source>
</evidence>
<name>A0A811R6W2_9POAL</name>
<gene>
    <name evidence="8" type="ORF">NCGR_LOCUS49064</name>
</gene>
<feature type="compositionally biased region" description="Basic and acidic residues" evidence="6">
    <location>
        <begin position="513"/>
        <end position="528"/>
    </location>
</feature>
<evidence type="ECO:0000259" key="7">
    <source>
        <dbReference type="PROSITE" id="PS51903"/>
    </source>
</evidence>
<reference evidence="8" key="1">
    <citation type="submission" date="2020-10" db="EMBL/GenBank/DDBJ databases">
        <authorList>
            <person name="Han B."/>
            <person name="Lu T."/>
            <person name="Zhao Q."/>
            <person name="Huang X."/>
            <person name="Zhao Y."/>
        </authorList>
    </citation>
    <scope>NUCLEOTIDE SEQUENCE</scope>
</reference>
<dbReference type="PANTHER" id="PTHR43572:SF13">
    <property type="entry name" value="PROTEIN SUPPRESSOR OF MAX2 1"/>
    <property type="match status" value="1"/>
</dbReference>
<dbReference type="OrthoDB" id="1929681at2759"/>
<evidence type="ECO:0000256" key="1">
    <source>
        <dbReference type="ARBA" id="ARBA00008675"/>
    </source>
</evidence>
<evidence type="ECO:0000256" key="4">
    <source>
        <dbReference type="ARBA" id="ARBA00023163"/>
    </source>
</evidence>
<feature type="region of interest" description="Disordered" evidence="6">
    <location>
        <begin position="177"/>
        <end position="210"/>
    </location>
</feature>
<dbReference type="Gene3D" id="1.10.1780.10">
    <property type="entry name" value="Clp, N-terminal domain"/>
    <property type="match status" value="1"/>
</dbReference>
<protein>
    <recommendedName>
        <fullName evidence="7">Clp R domain-containing protein</fullName>
    </recommendedName>
</protein>
<accession>A0A811R6W2</accession>
<dbReference type="PANTHER" id="PTHR43572">
    <property type="entry name" value="CHAPERONE PROTEIN CLPD, CHLOROPLASTIC"/>
    <property type="match status" value="1"/>
</dbReference>
<organism evidence="8 9">
    <name type="scientific">Miscanthus lutarioriparius</name>
    <dbReference type="NCBI Taxonomy" id="422564"/>
    <lineage>
        <taxon>Eukaryota</taxon>
        <taxon>Viridiplantae</taxon>
        <taxon>Streptophyta</taxon>
        <taxon>Embryophyta</taxon>
        <taxon>Tracheophyta</taxon>
        <taxon>Spermatophyta</taxon>
        <taxon>Magnoliopsida</taxon>
        <taxon>Liliopsida</taxon>
        <taxon>Poales</taxon>
        <taxon>Poaceae</taxon>
        <taxon>PACMAD clade</taxon>
        <taxon>Panicoideae</taxon>
        <taxon>Andropogonodae</taxon>
        <taxon>Andropogoneae</taxon>
        <taxon>Saccharinae</taxon>
        <taxon>Miscanthus</taxon>
    </lineage>
</organism>
<evidence type="ECO:0000256" key="6">
    <source>
        <dbReference type="SAM" id="MobiDB-lite"/>
    </source>
</evidence>
<dbReference type="Pfam" id="PF26587">
    <property type="entry name" value="AAA_lid_SMAX1"/>
    <property type="match status" value="1"/>
</dbReference>
<dbReference type="InterPro" id="IPR027417">
    <property type="entry name" value="P-loop_NTPase"/>
</dbReference>
<dbReference type="InterPro" id="IPR058954">
    <property type="entry name" value="AAA_lid_SMAX1"/>
</dbReference>
<comment type="similarity">
    <text evidence="1">Belongs to the ClpA/ClpB family.</text>
</comment>
<evidence type="ECO:0000256" key="2">
    <source>
        <dbReference type="ARBA" id="ARBA00022737"/>
    </source>
</evidence>
<dbReference type="InterPro" id="IPR058680">
    <property type="entry name" value="NBD_SMAX1-like"/>
</dbReference>
<dbReference type="SUPFAM" id="SSF52540">
    <property type="entry name" value="P-loop containing nucleoside triphosphate hydrolases"/>
    <property type="match status" value="1"/>
</dbReference>
<feature type="region of interest" description="Disordered" evidence="6">
    <location>
        <begin position="484"/>
        <end position="528"/>
    </location>
</feature>
<dbReference type="Pfam" id="PF23569">
    <property type="entry name" value="NBD_SMAX1"/>
    <property type="match status" value="1"/>
</dbReference>
<dbReference type="GO" id="GO:0016887">
    <property type="term" value="F:ATP hydrolysis activity"/>
    <property type="evidence" value="ECO:0007669"/>
    <property type="project" value="InterPro"/>
</dbReference>
<keyword evidence="3" id="KW-0805">Transcription regulation</keyword>
<dbReference type="GO" id="GO:0005524">
    <property type="term" value="F:ATP binding"/>
    <property type="evidence" value="ECO:0007669"/>
    <property type="project" value="InterPro"/>
</dbReference>
<dbReference type="InterPro" id="IPR003959">
    <property type="entry name" value="ATPase_AAA_core"/>
</dbReference>
<proteinExistence type="inferred from homology"/>